<proteinExistence type="predicted"/>
<reference evidence="2 3" key="1">
    <citation type="submission" date="2019-04" db="EMBL/GenBank/DDBJ databases">
        <title>Streptomyces oryziradicis sp. nov., a novel actinomycete isolated from rhizosphere soil of rice (Oryza sativa L.).</title>
        <authorList>
            <person name="Li C."/>
        </authorList>
    </citation>
    <scope>NUCLEOTIDE SEQUENCE [LARGE SCALE GENOMIC DNA]</scope>
    <source>
        <strain evidence="2 3">NEAU-C40</strain>
    </source>
</reference>
<dbReference type="OrthoDB" id="5561551at2"/>
<feature type="region of interest" description="Disordered" evidence="1">
    <location>
        <begin position="21"/>
        <end position="50"/>
    </location>
</feature>
<dbReference type="PANTHER" id="PTHR21325:SF31">
    <property type="entry name" value="GH22081P-RELATED"/>
    <property type="match status" value="1"/>
</dbReference>
<dbReference type="AlphaFoldDB" id="A0A4U0SRQ6"/>
<sequence>MAGTAVALSAAASLAGCFGGGQPSQAKAAAKEAAAKPSPSAKPTPKWDTRPASLAALGDSITRGFDACGVLKDCPDVSWATGSSTSVDSVASRLLANPADSWNLAESGARMSGLTAQVEQAVAKQPEQVTILMGANDACRQSVAAMTPVTDYRREFEDAMAVLHRRLPKAQVLVASVPDLKRLWSVGRENPLGREVWKLGICQSMLADPVSASAAADARRNAVRDQVVAYNAVLKDVCGQYAKCRYDGGAVFDYSFTMGELSAWDWFHPSAQGQAQLARIVYRAITSSTVTE</sequence>
<dbReference type="PANTHER" id="PTHR21325">
    <property type="entry name" value="PHOSPHOLIPASE B, PLB1"/>
    <property type="match status" value="1"/>
</dbReference>
<dbReference type="GO" id="GO:0004620">
    <property type="term" value="F:phospholipase activity"/>
    <property type="evidence" value="ECO:0007669"/>
    <property type="project" value="InterPro"/>
</dbReference>
<dbReference type="InterPro" id="IPR001087">
    <property type="entry name" value="GDSL"/>
</dbReference>
<dbReference type="Proteomes" id="UP000305778">
    <property type="component" value="Unassembled WGS sequence"/>
</dbReference>
<comment type="caution">
    <text evidence="2">The sequence shown here is derived from an EMBL/GenBank/DDBJ whole genome shotgun (WGS) entry which is preliminary data.</text>
</comment>
<feature type="compositionally biased region" description="Low complexity" evidence="1">
    <location>
        <begin position="35"/>
        <end position="46"/>
    </location>
</feature>
<accession>A0A4U0SRQ6</accession>
<name>A0A4U0SRQ6_9ACTN</name>
<dbReference type="Gene3D" id="3.40.50.1110">
    <property type="entry name" value="SGNH hydrolase"/>
    <property type="match status" value="1"/>
</dbReference>
<dbReference type="EMBL" id="SUMC01000003">
    <property type="protein sequence ID" value="TKA12810.1"/>
    <property type="molecule type" value="Genomic_DNA"/>
</dbReference>
<protein>
    <submittedName>
        <fullName evidence="2">SGNH/GDSL hydrolase family protein</fullName>
    </submittedName>
</protein>
<evidence type="ECO:0000313" key="2">
    <source>
        <dbReference type="EMBL" id="TKA12810.1"/>
    </source>
</evidence>
<keyword evidence="3" id="KW-1185">Reference proteome</keyword>
<organism evidence="2 3">
    <name type="scientific">Actinacidiphila oryziradicis</name>
    <dbReference type="NCBI Taxonomy" id="2571141"/>
    <lineage>
        <taxon>Bacteria</taxon>
        <taxon>Bacillati</taxon>
        <taxon>Actinomycetota</taxon>
        <taxon>Actinomycetes</taxon>
        <taxon>Kitasatosporales</taxon>
        <taxon>Streptomycetaceae</taxon>
        <taxon>Actinacidiphila</taxon>
    </lineage>
</organism>
<dbReference type="Pfam" id="PF00657">
    <property type="entry name" value="Lipase_GDSL"/>
    <property type="match status" value="1"/>
</dbReference>
<dbReference type="InterPro" id="IPR036514">
    <property type="entry name" value="SGNH_hydro_sf"/>
</dbReference>
<keyword evidence="2" id="KW-0378">Hydrolase</keyword>
<dbReference type="InterPro" id="IPR038885">
    <property type="entry name" value="PLB1"/>
</dbReference>
<gene>
    <name evidence="2" type="ORF">FCI23_04320</name>
</gene>
<dbReference type="SUPFAM" id="SSF52266">
    <property type="entry name" value="SGNH hydrolase"/>
    <property type="match status" value="1"/>
</dbReference>
<dbReference type="CDD" id="cd01832">
    <property type="entry name" value="SGNH_hydrolase_like_1"/>
    <property type="match status" value="1"/>
</dbReference>
<evidence type="ECO:0000313" key="3">
    <source>
        <dbReference type="Proteomes" id="UP000305778"/>
    </source>
</evidence>
<evidence type="ECO:0000256" key="1">
    <source>
        <dbReference type="SAM" id="MobiDB-lite"/>
    </source>
</evidence>